<organism evidence="2 3">
    <name type="scientific">Glossina austeni</name>
    <name type="common">Savannah tsetse fly</name>
    <dbReference type="NCBI Taxonomy" id="7395"/>
    <lineage>
        <taxon>Eukaryota</taxon>
        <taxon>Metazoa</taxon>
        <taxon>Ecdysozoa</taxon>
        <taxon>Arthropoda</taxon>
        <taxon>Hexapoda</taxon>
        <taxon>Insecta</taxon>
        <taxon>Pterygota</taxon>
        <taxon>Neoptera</taxon>
        <taxon>Endopterygota</taxon>
        <taxon>Diptera</taxon>
        <taxon>Brachycera</taxon>
        <taxon>Muscomorpha</taxon>
        <taxon>Hippoboscoidea</taxon>
        <taxon>Glossinidae</taxon>
        <taxon>Glossina</taxon>
    </lineage>
</organism>
<name>A0A1A9V009_GLOAU</name>
<evidence type="ECO:0000313" key="2">
    <source>
        <dbReference type="EnsemblMetazoa" id="GAUT021317-PA"/>
    </source>
</evidence>
<dbReference type="AlphaFoldDB" id="A0A1A9V009"/>
<dbReference type="EnsemblMetazoa" id="GAUT021317-RA">
    <property type="protein sequence ID" value="GAUT021317-PA"/>
    <property type="gene ID" value="GAUT021317"/>
</dbReference>
<keyword evidence="1" id="KW-1133">Transmembrane helix</keyword>
<protein>
    <submittedName>
        <fullName evidence="2">Uncharacterized protein</fullName>
    </submittedName>
</protein>
<keyword evidence="1" id="KW-0812">Transmembrane</keyword>
<evidence type="ECO:0000313" key="3">
    <source>
        <dbReference type="Proteomes" id="UP000078200"/>
    </source>
</evidence>
<proteinExistence type="predicted"/>
<evidence type="ECO:0000256" key="1">
    <source>
        <dbReference type="SAM" id="Phobius"/>
    </source>
</evidence>
<feature type="transmembrane region" description="Helical" evidence="1">
    <location>
        <begin position="45"/>
        <end position="63"/>
    </location>
</feature>
<reference evidence="2" key="1">
    <citation type="submission" date="2020-05" db="UniProtKB">
        <authorList>
            <consortium name="EnsemblMetazoa"/>
        </authorList>
    </citation>
    <scope>IDENTIFICATION</scope>
    <source>
        <strain evidence="2">TTRI</strain>
    </source>
</reference>
<keyword evidence="1" id="KW-0472">Membrane</keyword>
<sequence length="107" mass="11958">MPNIPQEKLQCEAILADHKESYYIVAIFMLGCLRSPPIYSYPNAAVIVVVVAVVVVAVASEFIDRIRISQTQSRVFNTNYTMMCTVAVAIVFTVNVIKEHPLQLTNQ</sequence>
<keyword evidence="3" id="KW-1185">Reference proteome</keyword>
<feature type="transmembrane region" description="Helical" evidence="1">
    <location>
        <begin position="21"/>
        <end position="39"/>
    </location>
</feature>
<dbReference type="Proteomes" id="UP000078200">
    <property type="component" value="Unassembled WGS sequence"/>
</dbReference>
<dbReference type="VEuPathDB" id="VectorBase:GAUT021317"/>
<feature type="transmembrane region" description="Helical" evidence="1">
    <location>
        <begin position="75"/>
        <end position="97"/>
    </location>
</feature>
<accession>A0A1A9V009</accession>